<dbReference type="PANTHER" id="PTHR36063">
    <property type="entry name" value="ARABIDOPSIS THALIANA GENOMIC DNA, CHROMOSOME 5, P1 CLONE:MOK16"/>
    <property type="match status" value="1"/>
</dbReference>
<comment type="caution">
    <text evidence="2">The sequence shown here is derived from an EMBL/GenBank/DDBJ whole genome shotgun (WGS) entry which is preliminary data.</text>
</comment>
<gene>
    <name evidence="2" type="ORF">H5410_057854</name>
</gene>
<sequence>MSTLVEFHVSHVFPYHSVRMAKKMVNVKPWIEVAPPLAIFPTKISHSPNLETIKEEEKNEDDKKDHSF</sequence>
<keyword evidence="3" id="KW-1185">Reference proteome</keyword>
<dbReference type="Proteomes" id="UP000824120">
    <property type="component" value="Chromosome 11"/>
</dbReference>
<dbReference type="AlphaFoldDB" id="A0A9J5WRT1"/>
<organism evidence="2 3">
    <name type="scientific">Solanum commersonii</name>
    <name type="common">Commerson's wild potato</name>
    <name type="synonym">Commerson's nightshade</name>
    <dbReference type="NCBI Taxonomy" id="4109"/>
    <lineage>
        <taxon>Eukaryota</taxon>
        <taxon>Viridiplantae</taxon>
        <taxon>Streptophyta</taxon>
        <taxon>Embryophyta</taxon>
        <taxon>Tracheophyta</taxon>
        <taxon>Spermatophyta</taxon>
        <taxon>Magnoliopsida</taxon>
        <taxon>eudicotyledons</taxon>
        <taxon>Gunneridae</taxon>
        <taxon>Pentapetalae</taxon>
        <taxon>asterids</taxon>
        <taxon>lamiids</taxon>
        <taxon>Solanales</taxon>
        <taxon>Solanaceae</taxon>
        <taxon>Solanoideae</taxon>
        <taxon>Solaneae</taxon>
        <taxon>Solanum</taxon>
    </lineage>
</organism>
<proteinExistence type="predicted"/>
<reference evidence="2 3" key="1">
    <citation type="submission" date="2020-09" db="EMBL/GenBank/DDBJ databases">
        <title>De no assembly of potato wild relative species, Solanum commersonii.</title>
        <authorList>
            <person name="Cho K."/>
        </authorList>
    </citation>
    <scope>NUCLEOTIDE SEQUENCE [LARGE SCALE GENOMIC DNA]</scope>
    <source>
        <strain evidence="2">LZ3.2</strain>
        <tissue evidence="2">Leaf</tissue>
    </source>
</reference>
<evidence type="ECO:0000313" key="3">
    <source>
        <dbReference type="Proteomes" id="UP000824120"/>
    </source>
</evidence>
<dbReference type="PANTHER" id="PTHR36063:SF1">
    <property type="entry name" value="ARABIDOPSIS THALIANA GENOMIC DNA, CHROMOSOME 5, P1 CLONE:MOK16"/>
    <property type="match status" value="1"/>
</dbReference>
<protein>
    <submittedName>
        <fullName evidence="2">Uncharacterized protein</fullName>
    </submittedName>
</protein>
<dbReference type="OrthoDB" id="1044997at2759"/>
<evidence type="ECO:0000256" key="1">
    <source>
        <dbReference type="SAM" id="MobiDB-lite"/>
    </source>
</evidence>
<feature type="compositionally biased region" description="Basic and acidic residues" evidence="1">
    <location>
        <begin position="52"/>
        <end position="68"/>
    </location>
</feature>
<evidence type="ECO:0000313" key="2">
    <source>
        <dbReference type="EMBL" id="KAG5577720.1"/>
    </source>
</evidence>
<feature type="region of interest" description="Disordered" evidence="1">
    <location>
        <begin position="48"/>
        <end position="68"/>
    </location>
</feature>
<dbReference type="EMBL" id="JACXVP010000011">
    <property type="protein sequence ID" value="KAG5577720.1"/>
    <property type="molecule type" value="Genomic_DNA"/>
</dbReference>
<name>A0A9J5WRT1_SOLCO</name>
<accession>A0A9J5WRT1</accession>